<evidence type="ECO:0000313" key="3">
    <source>
        <dbReference type="Proteomes" id="UP000479000"/>
    </source>
</evidence>
<feature type="compositionally biased region" description="Polar residues" evidence="1">
    <location>
        <begin position="588"/>
        <end position="600"/>
    </location>
</feature>
<proteinExistence type="predicted"/>
<feature type="region of interest" description="Disordered" evidence="1">
    <location>
        <begin position="556"/>
        <end position="600"/>
    </location>
</feature>
<name>A0A6H5H4W1_9HEMI</name>
<keyword evidence="3" id="KW-1185">Reference proteome</keyword>
<dbReference type="AlphaFoldDB" id="A0A6H5H4W1"/>
<feature type="region of interest" description="Disordered" evidence="1">
    <location>
        <begin position="364"/>
        <end position="435"/>
    </location>
</feature>
<accession>A0A6H5H4W1</accession>
<feature type="region of interest" description="Disordered" evidence="1">
    <location>
        <begin position="257"/>
        <end position="310"/>
    </location>
</feature>
<sequence length="662" mass="74234">MKQIENTGGLQKRDKSLPRKGLSSVLKCLTQPVGTADDAANEGKSPLSMLKRTKRKFSYRPVRQISSPRKPDPSRTELQNDEKSQHDLIGGILDIFKSTLAQFKSSGGYATVEKGPQGREAIVLHEAESSASSTVPKEGKVRIRFPKESLLVLQPPKPIADSPNKDEYELSIEVKPPSIARYASQTIKLAKDKILIGMKDGEGIMQINEPPTKRSFHMTIEEDVKGKPCVKVNVTESKNPNENRYHDSQMVIEGPAKCDSQEHNPVNDEDEKGKPTKLSSEENLRDEEFSLPDRISPKNLPQPERLPPDFNARQAHYKKPFHDYCHFRQTDLQLPEFRELNHPEGENRRYPILVTELFIPRPSDNEAVANSESGKMNSPDRAFVTSPPELSCEKQNSTLSPRFQPNDGGSRPQTPSQARSVNGEAPNLHSPIDKRPMDCQKQYVKMGGRVELRNTERRTTWSTTDRVMPPHHEPGPHWPTAGKNVSHFYSSMKLRKEIASICHYPSNRELGESYPESLPSKFWDFCLTGRDSNEGRFRTQAFGQYGPRNNHSCSCRNKIPSFSESEDPINPDPRPAPPPPEIARDVKSSSSDGPKQDKNTISVVNLALCGNYRNQHISGKNVVDTKNKKSSTVAPSKAKWTFPKSSGEPLSKPNTDTRSGRI</sequence>
<feature type="region of interest" description="Disordered" evidence="1">
    <location>
        <begin position="620"/>
        <end position="662"/>
    </location>
</feature>
<gene>
    <name evidence="2" type="ORF">NTEN_LOCUS16613</name>
</gene>
<protein>
    <submittedName>
        <fullName evidence="2">Uncharacterized protein</fullName>
    </submittedName>
</protein>
<evidence type="ECO:0000256" key="1">
    <source>
        <dbReference type="SAM" id="MobiDB-lite"/>
    </source>
</evidence>
<dbReference type="Proteomes" id="UP000479000">
    <property type="component" value="Unassembled WGS sequence"/>
</dbReference>
<feature type="compositionally biased region" description="Polar residues" evidence="1">
    <location>
        <begin position="652"/>
        <end position="662"/>
    </location>
</feature>
<feature type="region of interest" description="Disordered" evidence="1">
    <location>
        <begin position="1"/>
        <end position="83"/>
    </location>
</feature>
<feature type="compositionally biased region" description="Polar residues" evidence="1">
    <location>
        <begin position="411"/>
        <end position="420"/>
    </location>
</feature>
<feature type="compositionally biased region" description="Basic and acidic residues" evidence="1">
    <location>
        <begin position="69"/>
        <end position="83"/>
    </location>
</feature>
<feature type="compositionally biased region" description="Basic and acidic residues" evidence="1">
    <location>
        <begin position="259"/>
        <end position="288"/>
    </location>
</feature>
<feature type="compositionally biased region" description="Pro residues" evidence="1">
    <location>
        <begin position="570"/>
        <end position="581"/>
    </location>
</feature>
<organism evidence="2 3">
    <name type="scientific">Nesidiocoris tenuis</name>
    <dbReference type="NCBI Taxonomy" id="355587"/>
    <lineage>
        <taxon>Eukaryota</taxon>
        <taxon>Metazoa</taxon>
        <taxon>Ecdysozoa</taxon>
        <taxon>Arthropoda</taxon>
        <taxon>Hexapoda</taxon>
        <taxon>Insecta</taxon>
        <taxon>Pterygota</taxon>
        <taxon>Neoptera</taxon>
        <taxon>Paraneoptera</taxon>
        <taxon>Hemiptera</taxon>
        <taxon>Heteroptera</taxon>
        <taxon>Panheteroptera</taxon>
        <taxon>Cimicomorpha</taxon>
        <taxon>Miridae</taxon>
        <taxon>Dicyphina</taxon>
        <taxon>Nesidiocoris</taxon>
    </lineage>
</organism>
<dbReference type="EMBL" id="CADCXU010024254">
    <property type="protein sequence ID" value="CAB0011709.1"/>
    <property type="molecule type" value="Genomic_DNA"/>
</dbReference>
<evidence type="ECO:0000313" key="2">
    <source>
        <dbReference type="EMBL" id="CAB0011709.1"/>
    </source>
</evidence>
<feature type="compositionally biased region" description="Polar residues" evidence="1">
    <location>
        <begin position="393"/>
        <end position="403"/>
    </location>
</feature>
<reference evidence="2 3" key="1">
    <citation type="submission" date="2020-02" db="EMBL/GenBank/DDBJ databases">
        <authorList>
            <person name="Ferguson B K."/>
        </authorList>
    </citation>
    <scope>NUCLEOTIDE SEQUENCE [LARGE SCALE GENOMIC DNA]</scope>
</reference>